<dbReference type="SMART" id="SM00365">
    <property type="entry name" value="LRR_SD22"/>
    <property type="match status" value="10"/>
</dbReference>
<dbReference type="SMART" id="SM00369">
    <property type="entry name" value="LRR_TYP"/>
    <property type="match status" value="5"/>
</dbReference>
<keyword evidence="2" id="KW-0677">Repeat</keyword>
<dbReference type="InterPro" id="IPR032675">
    <property type="entry name" value="LRR_dom_sf"/>
</dbReference>
<dbReference type="PANTHER" id="PTHR46652:SF3">
    <property type="entry name" value="LEUCINE-RICH REPEAT-CONTAINING PROTEIN 9"/>
    <property type="match status" value="1"/>
</dbReference>
<dbReference type="Gene3D" id="3.80.10.10">
    <property type="entry name" value="Ribonuclease Inhibitor"/>
    <property type="match status" value="3"/>
</dbReference>
<protein>
    <recommendedName>
        <fullName evidence="6">Protein phosphatase 1 regulatory subunit 7</fullName>
    </recommendedName>
</protein>
<evidence type="ECO:0008006" key="6">
    <source>
        <dbReference type="Google" id="ProtNLM"/>
    </source>
</evidence>
<evidence type="ECO:0000313" key="4">
    <source>
        <dbReference type="EMBL" id="KAH3672401.1"/>
    </source>
</evidence>
<dbReference type="Proteomes" id="UP000769528">
    <property type="component" value="Unassembled WGS sequence"/>
</dbReference>
<dbReference type="SUPFAM" id="SSF52058">
    <property type="entry name" value="L domain-like"/>
    <property type="match status" value="1"/>
</dbReference>
<dbReference type="Pfam" id="PF12799">
    <property type="entry name" value="LRR_4"/>
    <property type="match status" value="2"/>
</dbReference>
<accession>A0A9P8PI27</accession>
<dbReference type="OrthoDB" id="266138at2759"/>
<dbReference type="InterPro" id="IPR050836">
    <property type="entry name" value="SDS22/Internalin_LRR"/>
</dbReference>
<sequence>MPKEIHSASEYEDSETEEDNKSPQPTVLDTLTGVQSSVRHQIQDDFKPDKIDADEDLVKGLDPNSEHISLIHLKIQFLEDLHLNKFPKLKVLNLRQNLIEDIHEVKNISDDLEELDLYDNRIKHISSRLNLKIKLITLDLSFNLIKNIKNIENLINLKNLYFIENKISEITNISHFENLQVLELGGNRLKKIDNLPLNLRELWIGKNRISKLENISHLKNLKILSIQSNRLTKIENLPPGLTELYLSHNGISKLENLDELKNLEILDITSNPIKTLENVKQLKNLTDLWASYCKFDSFKDVEEQLKDNENLETVYLEGSPLHLQNVTSYRRKIILLLPQIEKLDATYVR</sequence>
<keyword evidence="1" id="KW-0433">Leucine-rich repeat</keyword>
<gene>
    <name evidence="4" type="ORF">WICMUC_004237</name>
</gene>
<dbReference type="InterPro" id="IPR003591">
    <property type="entry name" value="Leu-rich_rpt_typical-subtyp"/>
</dbReference>
<evidence type="ECO:0000256" key="3">
    <source>
        <dbReference type="SAM" id="MobiDB-lite"/>
    </source>
</evidence>
<evidence type="ECO:0000256" key="1">
    <source>
        <dbReference type="ARBA" id="ARBA00022614"/>
    </source>
</evidence>
<evidence type="ECO:0000313" key="5">
    <source>
        <dbReference type="Proteomes" id="UP000769528"/>
    </source>
</evidence>
<dbReference type="PANTHER" id="PTHR46652">
    <property type="entry name" value="LEUCINE-RICH REPEAT AND IQ DOMAIN-CONTAINING PROTEIN 1-RELATED"/>
    <property type="match status" value="1"/>
</dbReference>
<dbReference type="AlphaFoldDB" id="A0A9P8PI27"/>
<proteinExistence type="predicted"/>
<dbReference type="InterPro" id="IPR001611">
    <property type="entry name" value="Leu-rich_rpt"/>
</dbReference>
<keyword evidence="5" id="KW-1185">Reference proteome</keyword>
<reference evidence="4" key="2">
    <citation type="submission" date="2021-01" db="EMBL/GenBank/DDBJ databases">
        <authorList>
            <person name="Schikora-Tamarit M.A."/>
        </authorList>
    </citation>
    <scope>NUCLEOTIDE SEQUENCE</scope>
    <source>
        <strain evidence="4">CBS6341</strain>
    </source>
</reference>
<dbReference type="PROSITE" id="PS51450">
    <property type="entry name" value="LRR"/>
    <property type="match status" value="9"/>
</dbReference>
<reference evidence="4" key="1">
    <citation type="journal article" date="2021" name="Open Biol.">
        <title>Shared evolutionary footprints suggest mitochondrial oxidative damage underlies multiple complex I losses in fungi.</title>
        <authorList>
            <person name="Schikora-Tamarit M.A."/>
            <person name="Marcet-Houben M."/>
            <person name="Nosek J."/>
            <person name="Gabaldon T."/>
        </authorList>
    </citation>
    <scope>NUCLEOTIDE SEQUENCE</scope>
    <source>
        <strain evidence="4">CBS6341</strain>
    </source>
</reference>
<comment type="caution">
    <text evidence="4">The sequence shown here is derived from an EMBL/GenBank/DDBJ whole genome shotgun (WGS) entry which is preliminary data.</text>
</comment>
<organism evidence="4 5">
    <name type="scientific">Wickerhamomyces mucosus</name>
    <dbReference type="NCBI Taxonomy" id="1378264"/>
    <lineage>
        <taxon>Eukaryota</taxon>
        <taxon>Fungi</taxon>
        <taxon>Dikarya</taxon>
        <taxon>Ascomycota</taxon>
        <taxon>Saccharomycotina</taxon>
        <taxon>Saccharomycetes</taxon>
        <taxon>Phaffomycetales</taxon>
        <taxon>Wickerhamomycetaceae</taxon>
        <taxon>Wickerhamomyces</taxon>
    </lineage>
</organism>
<dbReference type="InterPro" id="IPR025875">
    <property type="entry name" value="Leu-rich_rpt_4"/>
</dbReference>
<feature type="region of interest" description="Disordered" evidence="3">
    <location>
        <begin position="1"/>
        <end position="34"/>
    </location>
</feature>
<dbReference type="EMBL" id="JAEUBF010001150">
    <property type="protein sequence ID" value="KAH3672401.1"/>
    <property type="molecule type" value="Genomic_DNA"/>
</dbReference>
<name>A0A9P8PI27_9ASCO</name>
<evidence type="ECO:0000256" key="2">
    <source>
        <dbReference type="ARBA" id="ARBA00022737"/>
    </source>
</evidence>
<feature type="compositionally biased region" description="Polar residues" evidence="3">
    <location>
        <begin position="22"/>
        <end position="34"/>
    </location>
</feature>